<reference evidence="1 2" key="1">
    <citation type="journal article" date="2016" name="Mol. Biol. Evol.">
        <title>Comparative Genomics of Early-Diverging Mushroom-Forming Fungi Provides Insights into the Origins of Lignocellulose Decay Capabilities.</title>
        <authorList>
            <person name="Nagy L.G."/>
            <person name="Riley R."/>
            <person name="Tritt A."/>
            <person name="Adam C."/>
            <person name="Daum C."/>
            <person name="Floudas D."/>
            <person name="Sun H."/>
            <person name="Yadav J.S."/>
            <person name="Pangilinan J."/>
            <person name="Larsson K.H."/>
            <person name="Matsuura K."/>
            <person name="Barry K."/>
            <person name="Labutti K."/>
            <person name="Kuo R."/>
            <person name="Ohm R.A."/>
            <person name="Bhattacharya S.S."/>
            <person name="Shirouzu T."/>
            <person name="Yoshinaga Y."/>
            <person name="Martin F.M."/>
            <person name="Grigoriev I.V."/>
            <person name="Hibbett D.S."/>
        </authorList>
    </citation>
    <scope>NUCLEOTIDE SEQUENCE [LARGE SCALE GENOMIC DNA]</scope>
    <source>
        <strain evidence="1 2">93-53</strain>
    </source>
</reference>
<evidence type="ECO:0000313" key="1">
    <source>
        <dbReference type="EMBL" id="KZT03806.1"/>
    </source>
</evidence>
<evidence type="ECO:0000313" key="2">
    <source>
        <dbReference type="Proteomes" id="UP000076871"/>
    </source>
</evidence>
<keyword evidence="2" id="KW-1185">Reference proteome</keyword>
<dbReference type="AlphaFoldDB" id="A0A165CZE2"/>
<gene>
    <name evidence="1" type="ORF">LAESUDRAFT_728825</name>
</gene>
<accession>A0A165CZE2</accession>
<dbReference type="EMBL" id="KV427641">
    <property type="protein sequence ID" value="KZT03806.1"/>
    <property type="molecule type" value="Genomic_DNA"/>
</dbReference>
<organism evidence="1 2">
    <name type="scientific">Laetiporus sulphureus 93-53</name>
    <dbReference type="NCBI Taxonomy" id="1314785"/>
    <lineage>
        <taxon>Eukaryota</taxon>
        <taxon>Fungi</taxon>
        <taxon>Dikarya</taxon>
        <taxon>Basidiomycota</taxon>
        <taxon>Agaricomycotina</taxon>
        <taxon>Agaricomycetes</taxon>
        <taxon>Polyporales</taxon>
        <taxon>Laetiporus</taxon>
    </lineage>
</organism>
<name>A0A165CZE2_9APHY</name>
<proteinExistence type="predicted"/>
<dbReference type="GeneID" id="63826547"/>
<dbReference type="RefSeq" id="XP_040761546.1">
    <property type="nucleotide sequence ID" value="XM_040909518.1"/>
</dbReference>
<sequence>MDIDGSAPNLRLESELKRQRPFRAAVILQNGTRETVPTHQDLPDYLICYLALRIPAVAFNVPVEISTGELRRQLTSTNPHISLLYLDSPITWPSLERSSLDETRIATDS</sequence>
<dbReference type="InParanoid" id="A0A165CZE2"/>
<dbReference type="Proteomes" id="UP000076871">
    <property type="component" value="Unassembled WGS sequence"/>
</dbReference>
<protein>
    <submittedName>
        <fullName evidence="1">Uncharacterized protein</fullName>
    </submittedName>
</protein>